<dbReference type="RefSeq" id="XP_007926436.1">
    <property type="nucleotide sequence ID" value="XM_007928245.1"/>
</dbReference>
<reference evidence="1 2" key="1">
    <citation type="journal article" date="2012" name="PLoS Pathog.">
        <title>Diverse lifestyles and strategies of plant pathogenesis encoded in the genomes of eighteen Dothideomycetes fungi.</title>
        <authorList>
            <person name="Ohm R.A."/>
            <person name="Feau N."/>
            <person name="Henrissat B."/>
            <person name="Schoch C.L."/>
            <person name="Horwitz B.A."/>
            <person name="Barry K.W."/>
            <person name="Condon B.J."/>
            <person name="Copeland A.C."/>
            <person name="Dhillon B."/>
            <person name="Glaser F."/>
            <person name="Hesse C.N."/>
            <person name="Kosti I."/>
            <person name="LaButti K."/>
            <person name="Lindquist E.A."/>
            <person name="Lucas S."/>
            <person name="Salamov A.A."/>
            <person name="Bradshaw R.E."/>
            <person name="Ciuffetti L."/>
            <person name="Hamelin R.C."/>
            <person name="Kema G.H.J."/>
            <person name="Lawrence C."/>
            <person name="Scott J.A."/>
            <person name="Spatafora J.W."/>
            <person name="Turgeon B.G."/>
            <person name="de Wit P.J.G.M."/>
            <person name="Zhong S."/>
            <person name="Goodwin S.B."/>
            <person name="Grigoriev I.V."/>
        </authorList>
    </citation>
    <scope>NUCLEOTIDE SEQUENCE [LARGE SCALE GENOMIC DNA]</scope>
    <source>
        <strain evidence="1 2">CIRAD86</strain>
    </source>
</reference>
<evidence type="ECO:0000313" key="1">
    <source>
        <dbReference type="EMBL" id="EME83122.1"/>
    </source>
</evidence>
<keyword evidence="2" id="KW-1185">Reference proteome</keyword>
<dbReference type="GeneID" id="19333216"/>
<evidence type="ECO:0000313" key="2">
    <source>
        <dbReference type="Proteomes" id="UP000016932"/>
    </source>
</evidence>
<dbReference type="Proteomes" id="UP000016932">
    <property type="component" value="Unassembled WGS sequence"/>
</dbReference>
<sequence length="492" mass="55066">MRPSVYTGVLSVYSNIPSSVTERTRPPLKVRCDFTLFSPSTDSMSFCSAHNRFNISTHDDALSAELRKTIYLKTHWILLEIHSSQCDSERSSLERSKGVALCYRLRCKLAVFVCNDFHHAWNVESVPRSHPNISNAVFAQDMTGATSLFRLTSSIPSSLELCRSVCSEPSTSICIATPGELRIAHSMILPTNTSLLVESSYHGKSEMNFKGSLVTAEHRYPTLVHSYYAAAAFLVVGFPSTRSHFLHPPPPPGHYDLLCNHGRFEAIFITPSITIPMKRSASMYNYLIVDIRYGSHCRRECQKTATLFLTSVSNAGFESTAKWLIMVSNNVIEHPPYSIRSIINTHETCPVLDSIEIEQQMTTAPSRSRSSSEHIIGDDPAYIHQLTTKDPLRAYIHGREISAKAEGDEGLTYIMLRWRQRGFTAVGLLKAHQTAPTKCCEELPPYLQELKDVQKDAGLFICKRMADSCWLRAGSPASNSHLLTCVTVQQNR</sequence>
<dbReference type="VEuPathDB" id="FungiDB:MYCFIDRAFT_174597"/>
<dbReference type="EMBL" id="KB446558">
    <property type="protein sequence ID" value="EME83122.1"/>
    <property type="molecule type" value="Genomic_DNA"/>
</dbReference>
<organism evidence="1 2">
    <name type="scientific">Pseudocercospora fijiensis (strain CIRAD86)</name>
    <name type="common">Black leaf streak disease fungus</name>
    <name type="synonym">Mycosphaerella fijiensis</name>
    <dbReference type="NCBI Taxonomy" id="383855"/>
    <lineage>
        <taxon>Eukaryota</taxon>
        <taxon>Fungi</taxon>
        <taxon>Dikarya</taxon>
        <taxon>Ascomycota</taxon>
        <taxon>Pezizomycotina</taxon>
        <taxon>Dothideomycetes</taxon>
        <taxon>Dothideomycetidae</taxon>
        <taxon>Mycosphaerellales</taxon>
        <taxon>Mycosphaerellaceae</taxon>
        <taxon>Pseudocercospora</taxon>
    </lineage>
</organism>
<dbReference type="HOGENOM" id="CLU_554459_0_0_1"/>
<dbReference type="AlphaFoldDB" id="M3B115"/>
<name>M3B115_PSEFD</name>
<accession>M3B115</accession>
<gene>
    <name evidence="1" type="ORF">MYCFIDRAFT_174597</name>
</gene>
<protein>
    <submittedName>
        <fullName evidence="1">Uncharacterized protein</fullName>
    </submittedName>
</protein>
<dbReference type="KEGG" id="pfj:MYCFIDRAFT_174597"/>
<proteinExistence type="predicted"/>